<organism evidence="2 3">
    <name type="scientific">Phototrophicus methaneseepsis</name>
    <dbReference type="NCBI Taxonomy" id="2710758"/>
    <lineage>
        <taxon>Bacteria</taxon>
        <taxon>Bacillati</taxon>
        <taxon>Chloroflexota</taxon>
        <taxon>Candidatus Thermofontia</taxon>
        <taxon>Phototrophicales</taxon>
        <taxon>Phototrophicaceae</taxon>
        <taxon>Phototrophicus</taxon>
    </lineage>
</organism>
<dbReference type="Proteomes" id="UP000594468">
    <property type="component" value="Chromosome"/>
</dbReference>
<evidence type="ECO:0000256" key="1">
    <source>
        <dbReference type="SAM" id="SignalP"/>
    </source>
</evidence>
<reference evidence="2 3" key="1">
    <citation type="submission" date="2020-02" db="EMBL/GenBank/DDBJ databases">
        <authorList>
            <person name="Zheng R.K."/>
            <person name="Sun C.M."/>
        </authorList>
    </citation>
    <scope>NUCLEOTIDE SEQUENCE [LARGE SCALE GENOMIC DNA]</scope>
    <source>
        <strain evidence="3">rifampicinis</strain>
    </source>
</reference>
<evidence type="ECO:0000313" key="3">
    <source>
        <dbReference type="Proteomes" id="UP000594468"/>
    </source>
</evidence>
<name>A0A7S8IFR8_9CHLR</name>
<sequence length="602" mass="64276">MRKMALLATMLILLLAGTTQARDKDTLTSLARYYADDTAIYLSARTDEDFAPVLTDLVDRLRLFFPKDVPPITAEALLNMFAQQTAGGTFEATYGTWVGDSAAFGLTLDVDYMMASMNDMPPFFISVAITDRDAAMAFLDEQVSHDESGELIGYSLIEEGGLTIYLADESEDATYAVGDDVLFITPDVELLPREAVENPLAAQADFNETVALLPNEAYNILAYIDSGAVNRFSQDLSTAVLAAENTTNSGMPGMLQQLSNVQGVQAWGFVVLDGDTLTMDLATNITDTTLYDEAGISLTTLPALDTAFTTHIPSNALMVAQSSDFGPTVQMSLENLRRFSAFLDENGGLMSLIAVPREMMQPEEIVAMESFSLNSLIGMLNTGFAGLTGLNLERDVLPVLNGDVVAYLRVLPVEDFEAPILPDFGLMFQTDNAEGATMLVDALVDASAAYGTDFSVEAYGDAGAALNMPLIGESMGTRHPNLDLLFGADNGVFSFGTRPAVEAALSTEDNITSTAAYQAAQAYFLPNSGVLLYIDIAPLGELIDELIASGEIPLTAEVEQARTAISLLESATGTVTSIDPTSTIARFTLTLAETPVVIGGES</sequence>
<dbReference type="RefSeq" id="WP_195171956.1">
    <property type="nucleotide sequence ID" value="NZ_CP062983.1"/>
</dbReference>
<dbReference type="KEGG" id="pmet:G4Y79_05805"/>
<keyword evidence="3" id="KW-1185">Reference proteome</keyword>
<feature type="signal peptide" evidence="1">
    <location>
        <begin position="1"/>
        <end position="21"/>
    </location>
</feature>
<evidence type="ECO:0000313" key="2">
    <source>
        <dbReference type="EMBL" id="QPC83892.1"/>
    </source>
</evidence>
<dbReference type="EMBL" id="CP062983">
    <property type="protein sequence ID" value="QPC83892.1"/>
    <property type="molecule type" value="Genomic_DNA"/>
</dbReference>
<protein>
    <recommendedName>
        <fullName evidence="4">DUF3352 domain-containing protein</fullName>
    </recommendedName>
</protein>
<accession>A0A7S8IFR8</accession>
<evidence type="ECO:0008006" key="4">
    <source>
        <dbReference type="Google" id="ProtNLM"/>
    </source>
</evidence>
<keyword evidence="1" id="KW-0732">Signal</keyword>
<gene>
    <name evidence="2" type="ORF">G4Y79_05805</name>
</gene>
<dbReference type="AlphaFoldDB" id="A0A7S8IFR8"/>
<feature type="chain" id="PRO_5033026381" description="DUF3352 domain-containing protein" evidence="1">
    <location>
        <begin position="22"/>
        <end position="602"/>
    </location>
</feature>
<proteinExistence type="predicted"/>